<gene>
    <name evidence="2" type="ORF">EVAR_10259_1</name>
</gene>
<protein>
    <submittedName>
        <fullName evidence="2">Uncharacterized protein</fullName>
    </submittedName>
</protein>
<dbReference type="OrthoDB" id="8123506at2759"/>
<evidence type="ECO:0000313" key="2">
    <source>
        <dbReference type="EMBL" id="GBP12597.1"/>
    </source>
</evidence>
<sequence length="339" mass="38251">MYEINRRHGWGGGSDLSLAKRTREARCAVICKRGPQQAALPYLPNDMENDMEYHVMGSVSQVRMKPACMPSKFQCQPDRRKRTSNATGRPYILKKQRLTLIKECEKDLEERSVVTKQVEVGESSSGNSVSQAHIENTSQKDSHKTADKATQVLITYKFRSKAIQTEVNLVNQMTSPLKPFNQSVSTSPFTIKSRITTKPSTSMIQKSSRNVFTIEKESDSDILFVSSITHRESSPSTISQQMKSTSDCSELIEEDKKQEASKILEYTLLKITKNPRSYIGYGGRITDTCLVEQCDFIRCLQPGMYVMADRGFKHVEQYLRKEGVQLVMASSVTTGAKLF</sequence>
<dbReference type="Proteomes" id="UP000299102">
    <property type="component" value="Unassembled WGS sequence"/>
</dbReference>
<comment type="caution">
    <text evidence="2">The sequence shown here is derived from an EMBL/GenBank/DDBJ whole genome shotgun (WGS) entry which is preliminary data.</text>
</comment>
<feature type="compositionally biased region" description="Low complexity" evidence="1">
    <location>
        <begin position="119"/>
        <end position="130"/>
    </location>
</feature>
<feature type="region of interest" description="Disordered" evidence="1">
    <location>
        <begin position="119"/>
        <end position="145"/>
    </location>
</feature>
<proteinExistence type="predicted"/>
<keyword evidence="3" id="KW-1185">Reference proteome</keyword>
<organism evidence="2 3">
    <name type="scientific">Eumeta variegata</name>
    <name type="common">Bagworm moth</name>
    <name type="synonym">Eumeta japonica</name>
    <dbReference type="NCBI Taxonomy" id="151549"/>
    <lineage>
        <taxon>Eukaryota</taxon>
        <taxon>Metazoa</taxon>
        <taxon>Ecdysozoa</taxon>
        <taxon>Arthropoda</taxon>
        <taxon>Hexapoda</taxon>
        <taxon>Insecta</taxon>
        <taxon>Pterygota</taxon>
        <taxon>Neoptera</taxon>
        <taxon>Endopterygota</taxon>
        <taxon>Lepidoptera</taxon>
        <taxon>Glossata</taxon>
        <taxon>Ditrysia</taxon>
        <taxon>Tineoidea</taxon>
        <taxon>Psychidae</taxon>
        <taxon>Oiketicinae</taxon>
        <taxon>Eumeta</taxon>
    </lineage>
</organism>
<dbReference type="EMBL" id="BGZK01000052">
    <property type="protein sequence ID" value="GBP12597.1"/>
    <property type="molecule type" value="Genomic_DNA"/>
</dbReference>
<accession>A0A4C1TGP9</accession>
<name>A0A4C1TGP9_EUMVA</name>
<dbReference type="AlphaFoldDB" id="A0A4C1TGP9"/>
<evidence type="ECO:0000313" key="3">
    <source>
        <dbReference type="Proteomes" id="UP000299102"/>
    </source>
</evidence>
<reference evidence="2 3" key="1">
    <citation type="journal article" date="2019" name="Commun. Biol.">
        <title>The bagworm genome reveals a unique fibroin gene that provides high tensile strength.</title>
        <authorList>
            <person name="Kono N."/>
            <person name="Nakamura H."/>
            <person name="Ohtoshi R."/>
            <person name="Tomita M."/>
            <person name="Numata K."/>
            <person name="Arakawa K."/>
        </authorList>
    </citation>
    <scope>NUCLEOTIDE SEQUENCE [LARGE SCALE GENOMIC DNA]</scope>
</reference>
<evidence type="ECO:0000256" key="1">
    <source>
        <dbReference type="SAM" id="MobiDB-lite"/>
    </source>
</evidence>